<evidence type="ECO:0000256" key="2">
    <source>
        <dbReference type="RuleBase" id="RU004324"/>
    </source>
</evidence>
<keyword evidence="1 2" id="KW-0545">Nucleotide biosynthesis</keyword>
<dbReference type="SMART" id="SM01400">
    <property type="entry name" value="Pribosyltran_N"/>
    <property type="match status" value="1"/>
</dbReference>
<proteinExistence type="inferred from homology"/>
<organism evidence="5 6">
    <name type="scientific">Stappia albiluteola</name>
    <dbReference type="NCBI Taxonomy" id="2758565"/>
    <lineage>
        <taxon>Bacteria</taxon>
        <taxon>Pseudomonadati</taxon>
        <taxon>Pseudomonadota</taxon>
        <taxon>Alphaproteobacteria</taxon>
        <taxon>Hyphomicrobiales</taxon>
        <taxon>Stappiaceae</taxon>
        <taxon>Stappia</taxon>
    </lineage>
</organism>
<dbReference type="NCBIfam" id="TIGR01251">
    <property type="entry name" value="ribP_PPkin"/>
    <property type="match status" value="1"/>
</dbReference>
<evidence type="ECO:0000313" key="6">
    <source>
        <dbReference type="Proteomes" id="UP000541109"/>
    </source>
</evidence>
<reference evidence="5 6" key="1">
    <citation type="submission" date="2020-07" db="EMBL/GenBank/DDBJ databases">
        <title>Stappia sp., F7233, whole genome shotgun sequencing project.</title>
        <authorList>
            <person name="Jiang S."/>
            <person name="Liu Z.W."/>
            <person name="Du Z.J."/>
        </authorList>
    </citation>
    <scope>NUCLEOTIDE SEQUENCE [LARGE SCALE GENOMIC DNA]</scope>
    <source>
        <strain evidence="5 6">F7233</strain>
    </source>
</reference>
<dbReference type="GO" id="GO:0004749">
    <property type="term" value="F:ribose phosphate diphosphokinase activity"/>
    <property type="evidence" value="ECO:0007669"/>
    <property type="project" value="UniProtKB-EC"/>
</dbReference>
<dbReference type="PANTHER" id="PTHR10210">
    <property type="entry name" value="RIBOSE-PHOSPHATE DIPHOSPHOKINASE FAMILY MEMBER"/>
    <property type="match status" value="1"/>
</dbReference>
<dbReference type="GO" id="GO:0002189">
    <property type="term" value="C:ribose phosphate diphosphokinase complex"/>
    <property type="evidence" value="ECO:0007669"/>
    <property type="project" value="TreeGrafter"/>
</dbReference>
<dbReference type="GO" id="GO:0006015">
    <property type="term" value="P:5-phosphoribose 1-diphosphate biosynthetic process"/>
    <property type="evidence" value="ECO:0007669"/>
    <property type="project" value="TreeGrafter"/>
</dbReference>
<dbReference type="InterPro" id="IPR029099">
    <property type="entry name" value="Pribosyltran_N"/>
</dbReference>
<dbReference type="Pfam" id="PF13793">
    <property type="entry name" value="Pribosyltran_N"/>
    <property type="match status" value="1"/>
</dbReference>
<evidence type="ECO:0000256" key="1">
    <source>
        <dbReference type="ARBA" id="ARBA00022727"/>
    </source>
</evidence>
<dbReference type="GO" id="GO:0000287">
    <property type="term" value="F:magnesium ion binding"/>
    <property type="evidence" value="ECO:0007669"/>
    <property type="project" value="InterPro"/>
</dbReference>
<evidence type="ECO:0000259" key="3">
    <source>
        <dbReference type="Pfam" id="PF00156"/>
    </source>
</evidence>
<dbReference type="Pfam" id="PF00156">
    <property type="entry name" value="Pribosyltran"/>
    <property type="match status" value="1"/>
</dbReference>
<dbReference type="GO" id="GO:0016301">
    <property type="term" value="F:kinase activity"/>
    <property type="evidence" value="ECO:0007669"/>
    <property type="project" value="UniProtKB-KW"/>
</dbReference>
<comment type="similarity">
    <text evidence="2">Belongs to the ribose-phosphate pyrophosphokinase family.</text>
</comment>
<protein>
    <submittedName>
        <fullName evidence="5">Ribose-phosphate diphosphokinase</fullName>
        <ecNumber evidence="5">2.7.6.1</ecNumber>
    </submittedName>
</protein>
<dbReference type="RefSeq" id="WP_182161052.1">
    <property type="nucleotide sequence ID" value="NZ_JACFXV010000006.1"/>
</dbReference>
<dbReference type="AlphaFoldDB" id="A0A839A989"/>
<dbReference type="Proteomes" id="UP000541109">
    <property type="component" value="Unassembled WGS sequence"/>
</dbReference>
<dbReference type="CDD" id="cd06223">
    <property type="entry name" value="PRTases_typeI"/>
    <property type="match status" value="1"/>
</dbReference>
<gene>
    <name evidence="5" type="ORF">H2509_00105</name>
</gene>
<sequence length="302" mass="32158">MILVPLPGMTSLANGIARHLDAQVLPLDLHRFPDGESLVTLPDGLSGAEIALVASLRDPDRLALPLRFAAATARELGAVRVGLVAPYLGYMRQDRRFEAGQAISALLFAQFLGESFEWLVTVDPHLHRIAQLDDVFPMPTVRVPSASLIAAWVASEVPDAILLGPDSESQQWVADVAQMAGLAYEVLRKRRIGDRQVEVSAPEGADLSRGTPVILDDIASSGRTMVRAVERVLAAGAKPPVCVLIHAVFSDRAFDDILTAGAARVVTTDTIPHPSNAISVAECLAAAIQAAAFEGLAKEIRS</sequence>
<dbReference type="InterPro" id="IPR005946">
    <property type="entry name" value="Rib-P_diPkinase"/>
</dbReference>
<dbReference type="EMBL" id="JACFXV010000006">
    <property type="protein sequence ID" value="MBA5775522.1"/>
    <property type="molecule type" value="Genomic_DNA"/>
</dbReference>
<keyword evidence="5" id="KW-0418">Kinase</keyword>
<comment type="caution">
    <text evidence="5">The sequence shown here is derived from an EMBL/GenBank/DDBJ whole genome shotgun (WGS) entry which is preliminary data.</text>
</comment>
<dbReference type="InterPro" id="IPR000836">
    <property type="entry name" value="PRTase_dom"/>
</dbReference>
<keyword evidence="5" id="KW-0808">Transferase</keyword>
<keyword evidence="6" id="KW-1185">Reference proteome</keyword>
<feature type="domain" description="Ribose-phosphate pyrophosphokinase N-terminal" evidence="4">
    <location>
        <begin position="5"/>
        <end position="113"/>
    </location>
</feature>
<dbReference type="PANTHER" id="PTHR10210:SF41">
    <property type="entry name" value="RIBOSE-PHOSPHATE PYROPHOSPHOKINASE 1, CHLOROPLASTIC"/>
    <property type="match status" value="1"/>
</dbReference>
<evidence type="ECO:0000259" key="4">
    <source>
        <dbReference type="Pfam" id="PF13793"/>
    </source>
</evidence>
<dbReference type="GO" id="GO:0006164">
    <property type="term" value="P:purine nucleotide biosynthetic process"/>
    <property type="evidence" value="ECO:0007669"/>
    <property type="project" value="TreeGrafter"/>
</dbReference>
<dbReference type="NCBIfam" id="NF005537">
    <property type="entry name" value="PRK07199.1"/>
    <property type="match status" value="1"/>
</dbReference>
<dbReference type="EC" id="2.7.6.1" evidence="5"/>
<dbReference type="GO" id="GO:0005737">
    <property type="term" value="C:cytoplasm"/>
    <property type="evidence" value="ECO:0007669"/>
    <property type="project" value="TreeGrafter"/>
</dbReference>
<feature type="domain" description="Phosphoribosyltransferase" evidence="3">
    <location>
        <begin position="161"/>
        <end position="252"/>
    </location>
</feature>
<dbReference type="InterPro" id="IPR029057">
    <property type="entry name" value="PRTase-like"/>
</dbReference>
<evidence type="ECO:0000313" key="5">
    <source>
        <dbReference type="EMBL" id="MBA5775522.1"/>
    </source>
</evidence>
<accession>A0A839A989</accession>
<dbReference type="Gene3D" id="3.40.50.2020">
    <property type="match status" value="2"/>
</dbReference>
<name>A0A839A989_9HYPH</name>
<dbReference type="SUPFAM" id="SSF53271">
    <property type="entry name" value="PRTase-like"/>
    <property type="match status" value="2"/>
</dbReference>